<dbReference type="InterPro" id="IPR015422">
    <property type="entry name" value="PyrdxlP-dep_Trfase_small"/>
</dbReference>
<dbReference type="Gene3D" id="3.90.1150.10">
    <property type="entry name" value="Aspartate Aminotransferase, domain 1"/>
    <property type="match status" value="1"/>
</dbReference>
<dbReference type="InterPro" id="IPR015421">
    <property type="entry name" value="PyrdxlP-dep_Trfase_major"/>
</dbReference>
<dbReference type="EMBL" id="JBHLTM010000036">
    <property type="protein sequence ID" value="MFC0685024.1"/>
    <property type="molecule type" value="Genomic_DNA"/>
</dbReference>
<dbReference type="Proteomes" id="UP001589858">
    <property type="component" value="Unassembled WGS sequence"/>
</dbReference>
<dbReference type="SUPFAM" id="SSF53383">
    <property type="entry name" value="PLP-dependent transferases"/>
    <property type="match status" value="1"/>
</dbReference>
<keyword evidence="3" id="KW-0032">Aminotransferase</keyword>
<protein>
    <submittedName>
        <fullName evidence="3">Aminotransferase class V-fold PLP-dependent enzyme</fullName>
    </submittedName>
</protein>
<dbReference type="RefSeq" id="WP_267221436.1">
    <property type="nucleotide sequence ID" value="NZ_JAPCWC010000010.1"/>
</dbReference>
<sequence>MEGSEAKAHRRGAQLDRRAWMTGAMASGLLSGTLASADAGPGNGPRIGPGTGAIGAALRRAVPAGPQDSAYWAQVAAQFDVTQDIVQLENGNWGSMARPVEQAHARRLARVNAENSYYARRGFWQDILPVRARAAAMLGVSPEEIAFTRGATEALQTLIAGYNRLRPGDQVLCCDLDYDSTQAAFRWLRQRRGADLVTIAMPEPASHQGLIDAYAAALEAHPRVRLMLLTHVGHRTGLVMPVKEIIALARSRGADVILDSAHAWGQLDFTIGALGADFVGLTCQKWIGAPMGVGLVYIRKDRLADIDPNMSETGNPDHGTLSRVHTGTASFAGYLALADALDFHEAIGITAKQARLRHLRDLWAETLRDHPGIEILTPSDPRLTSALTAFRLRGRNGTDQNKALAATLLERFGIFTVHREGLASGACVRVTPAIFTPDEAVHRLVAALRSLA</sequence>
<keyword evidence="4" id="KW-1185">Reference proteome</keyword>
<dbReference type="PANTHER" id="PTHR43092:SF6">
    <property type="entry name" value="BLR1280 PROTEIN"/>
    <property type="match status" value="1"/>
</dbReference>
<evidence type="ECO:0000256" key="1">
    <source>
        <dbReference type="ARBA" id="ARBA00022898"/>
    </source>
</evidence>
<name>A0ABV6S705_9SPHN</name>
<keyword evidence="1" id="KW-0663">Pyridoxal phosphate</keyword>
<dbReference type="GO" id="GO:0008483">
    <property type="term" value="F:transaminase activity"/>
    <property type="evidence" value="ECO:0007669"/>
    <property type="project" value="UniProtKB-KW"/>
</dbReference>
<gene>
    <name evidence="3" type="ORF">ACFFF8_10490</name>
</gene>
<evidence type="ECO:0000259" key="2">
    <source>
        <dbReference type="Pfam" id="PF00266"/>
    </source>
</evidence>
<comment type="caution">
    <text evidence="3">The sequence shown here is derived from an EMBL/GenBank/DDBJ whole genome shotgun (WGS) entry which is preliminary data.</text>
</comment>
<keyword evidence="3" id="KW-0808">Transferase</keyword>
<proteinExistence type="predicted"/>
<dbReference type="Gene3D" id="3.40.640.10">
    <property type="entry name" value="Type I PLP-dependent aspartate aminotransferase-like (Major domain)"/>
    <property type="match status" value="1"/>
</dbReference>
<dbReference type="Pfam" id="PF00266">
    <property type="entry name" value="Aminotran_5"/>
    <property type="match status" value="1"/>
</dbReference>
<dbReference type="PANTHER" id="PTHR43092">
    <property type="entry name" value="L-CYSTEINE DESULFHYDRASE"/>
    <property type="match status" value="1"/>
</dbReference>
<organism evidence="3 4">
    <name type="scientific">Novosphingobium clariflavum</name>
    <dbReference type="NCBI Taxonomy" id="2029884"/>
    <lineage>
        <taxon>Bacteria</taxon>
        <taxon>Pseudomonadati</taxon>
        <taxon>Pseudomonadota</taxon>
        <taxon>Alphaproteobacteria</taxon>
        <taxon>Sphingomonadales</taxon>
        <taxon>Sphingomonadaceae</taxon>
        <taxon>Novosphingobium</taxon>
    </lineage>
</organism>
<dbReference type="InterPro" id="IPR015424">
    <property type="entry name" value="PyrdxlP-dep_Trfase"/>
</dbReference>
<accession>A0ABV6S705</accession>
<dbReference type="InterPro" id="IPR000192">
    <property type="entry name" value="Aminotrans_V_dom"/>
</dbReference>
<evidence type="ECO:0000313" key="4">
    <source>
        <dbReference type="Proteomes" id="UP001589858"/>
    </source>
</evidence>
<evidence type="ECO:0000313" key="3">
    <source>
        <dbReference type="EMBL" id="MFC0685024.1"/>
    </source>
</evidence>
<feature type="domain" description="Aminotransferase class V" evidence="2">
    <location>
        <begin position="126"/>
        <end position="406"/>
    </location>
</feature>
<reference evidence="3 4" key="1">
    <citation type="submission" date="2024-09" db="EMBL/GenBank/DDBJ databases">
        <authorList>
            <person name="Sun Q."/>
            <person name="Mori K."/>
        </authorList>
    </citation>
    <scope>NUCLEOTIDE SEQUENCE [LARGE SCALE GENOMIC DNA]</scope>
    <source>
        <strain evidence="3 4">CICC 11035S</strain>
    </source>
</reference>